<feature type="compositionally biased region" description="Acidic residues" evidence="1">
    <location>
        <begin position="67"/>
        <end position="80"/>
    </location>
</feature>
<evidence type="ECO:0000313" key="2">
    <source>
        <dbReference type="EMBL" id="MFD1527387.1"/>
    </source>
</evidence>
<evidence type="ECO:0000256" key="1">
    <source>
        <dbReference type="SAM" id="MobiDB-lite"/>
    </source>
</evidence>
<feature type="compositionally biased region" description="Acidic residues" evidence="1">
    <location>
        <begin position="116"/>
        <end position="127"/>
    </location>
</feature>
<proteinExistence type="predicted"/>
<feature type="compositionally biased region" description="Low complexity" evidence="1">
    <location>
        <begin position="21"/>
        <end position="35"/>
    </location>
</feature>
<sequence>MALIDAGGSSEPLVDAGGGSSTTSDSDDSGSSSDSYEFDQDEHEQTLAQGDLINDARANVAGHDQDIEVDGAGEDADGVEVTDQNGGLSDGGTTVIDPDTSEDSTGDRVGLVGGSEDTDNDGEEEETTTVVQEDGSSTTVTNAPEDSANDSPNNTPAGSDNSGDAEGIGRAGKAGAALLIGALVMGGR</sequence>
<name>A0ABD6B8Z2_9EURY</name>
<comment type="caution">
    <text evidence="2">The sequence shown here is derived from an EMBL/GenBank/DDBJ whole genome shotgun (WGS) entry which is preliminary data.</text>
</comment>
<feature type="region of interest" description="Disordered" evidence="1">
    <location>
        <begin position="1"/>
        <end position="169"/>
    </location>
</feature>
<organism evidence="2 3">
    <name type="scientific">Halolamina salina</name>
    <dbReference type="NCBI Taxonomy" id="1220023"/>
    <lineage>
        <taxon>Archaea</taxon>
        <taxon>Methanobacteriati</taxon>
        <taxon>Methanobacteriota</taxon>
        <taxon>Stenosarchaea group</taxon>
        <taxon>Halobacteria</taxon>
        <taxon>Halobacteriales</taxon>
        <taxon>Haloferacaceae</taxon>
    </lineage>
</organism>
<protein>
    <recommendedName>
        <fullName evidence="4">PGF-CTERM protein</fullName>
    </recommendedName>
</protein>
<evidence type="ECO:0000313" key="3">
    <source>
        <dbReference type="Proteomes" id="UP001597111"/>
    </source>
</evidence>
<gene>
    <name evidence="2" type="ORF">ACFR9S_13960</name>
</gene>
<dbReference type="RefSeq" id="WP_379730488.1">
    <property type="nucleotide sequence ID" value="NZ_JBHSWZ010000006.1"/>
</dbReference>
<accession>A0ABD6B8Z2</accession>
<dbReference type="EMBL" id="JBHUDH010000187">
    <property type="protein sequence ID" value="MFD1527387.1"/>
    <property type="molecule type" value="Genomic_DNA"/>
</dbReference>
<reference evidence="2 3" key="1">
    <citation type="journal article" date="2019" name="Int. J. Syst. Evol. Microbiol.">
        <title>The Global Catalogue of Microorganisms (GCM) 10K type strain sequencing project: providing services to taxonomists for standard genome sequencing and annotation.</title>
        <authorList>
            <consortium name="The Broad Institute Genomics Platform"/>
            <consortium name="The Broad Institute Genome Sequencing Center for Infectious Disease"/>
            <person name="Wu L."/>
            <person name="Ma J."/>
        </authorList>
    </citation>
    <scope>NUCLEOTIDE SEQUENCE [LARGE SCALE GENOMIC DNA]</scope>
    <source>
        <strain evidence="2 3">CGMCC 1.12285</strain>
    </source>
</reference>
<dbReference type="Proteomes" id="UP001597111">
    <property type="component" value="Unassembled WGS sequence"/>
</dbReference>
<evidence type="ECO:0008006" key="4">
    <source>
        <dbReference type="Google" id="ProtNLM"/>
    </source>
</evidence>
<dbReference type="AlphaFoldDB" id="A0ABD6B8Z2"/>
<feature type="compositionally biased region" description="Polar residues" evidence="1">
    <location>
        <begin position="136"/>
        <end position="162"/>
    </location>
</feature>
<keyword evidence="3" id="KW-1185">Reference proteome</keyword>